<organism evidence="1 2">
    <name type="scientific">Limosa lapponica baueri</name>
    <dbReference type="NCBI Taxonomy" id="1758121"/>
    <lineage>
        <taxon>Eukaryota</taxon>
        <taxon>Metazoa</taxon>
        <taxon>Chordata</taxon>
        <taxon>Craniata</taxon>
        <taxon>Vertebrata</taxon>
        <taxon>Euteleostomi</taxon>
        <taxon>Archelosauria</taxon>
        <taxon>Archosauria</taxon>
        <taxon>Dinosauria</taxon>
        <taxon>Saurischia</taxon>
        <taxon>Theropoda</taxon>
        <taxon>Coelurosauria</taxon>
        <taxon>Aves</taxon>
        <taxon>Neognathae</taxon>
        <taxon>Neoaves</taxon>
        <taxon>Charadriiformes</taxon>
        <taxon>Scolopacidae</taxon>
        <taxon>Limosa</taxon>
    </lineage>
</organism>
<dbReference type="EMBL" id="KZ510463">
    <property type="protein sequence ID" value="PKU33100.1"/>
    <property type="molecule type" value="Genomic_DNA"/>
</dbReference>
<dbReference type="Proteomes" id="UP000233556">
    <property type="component" value="Unassembled WGS sequence"/>
</dbReference>
<evidence type="ECO:0000313" key="1">
    <source>
        <dbReference type="EMBL" id="PKU33100.1"/>
    </source>
</evidence>
<accession>A0A2I0TH17</accession>
<keyword evidence="2" id="KW-1185">Reference proteome</keyword>
<reference evidence="2" key="2">
    <citation type="submission" date="2017-12" db="EMBL/GenBank/DDBJ databases">
        <title>Genome sequence of the Bar-tailed Godwit (Limosa lapponica baueri).</title>
        <authorList>
            <person name="Lima N.C.B."/>
            <person name="Parody-Merino A.M."/>
            <person name="Battley P.F."/>
            <person name="Fidler A.E."/>
            <person name="Prosdocimi F."/>
        </authorList>
    </citation>
    <scope>NUCLEOTIDE SEQUENCE [LARGE SCALE GENOMIC DNA]</scope>
</reference>
<evidence type="ECO:0000313" key="2">
    <source>
        <dbReference type="Proteomes" id="UP000233556"/>
    </source>
</evidence>
<proteinExistence type="predicted"/>
<protein>
    <submittedName>
        <fullName evidence="1">Uncharacterized protein</fullName>
    </submittedName>
</protein>
<dbReference type="AlphaFoldDB" id="A0A2I0TH17"/>
<reference evidence="2" key="1">
    <citation type="submission" date="2017-11" db="EMBL/GenBank/DDBJ databases">
        <authorList>
            <person name="Lima N.C."/>
            <person name="Parody-Merino A.M."/>
            <person name="Battley P.F."/>
            <person name="Fidler A.E."/>
            <person name="Prosdocimi F."/>
        </authorList>
    </citation>
    <scope>NUCLEOTIDE SEQUENCE [LARGE SCALE GENOMIC DNA]</scope>
</reference>
<dbReference type="OrthoDB" id="10027367at2759"/>
<gene>
    <name evidence="1" type="ORF">llap_16594</name>
</gene>
<sequence length="150" mass="17288">MSKKQELESTVLLESYDIVAETWWDEYYEWSAAIDGYKLFRRDRKRRRGREVALYVKEWIECEDMSLKNSQEEVKSLWVLSMPGTALLASQLSAELCNGRCTLLAAYTVFNNLVISAKTMLGRTNRVLSCLWTFPCQKRLCQAADLTGLA</sequence>
<name>A0A2I0TH17_LIMLA</name>